<keyword evidence="3" id="KW-1185">Reference proteome</keyword>
<protein>
    <submittedName>
        <fullName evidence="2">Uncharacterized protein</fullName>
    </submittedName>
</protein>
<organism evidence="2 3">
    <name type="scientific">Bifidobacterium panos</name>
    <dbReference type="NCBI Taxonomy" id="2675321"/>
    <lineage>
        <taxon>Bacteria</taxon>
        <taxon>Bacillati</taxon>
        <taxon>Actinomycetota</taxon>
        <taxon>Actinomycetes</taxon>
        <taxon>Bifidobacteriales</taxon>
        <taxon>Bifidobacteriaceae</taxon>
        <taxon>Bifidobacterium</taxon>
    </lineage>
</organism>
<comment type="caution">
    <text evidence="2">The sequence shown here is derived from an EMBL/GenBank/DDBJ whole genome shotgun (WGS) entry which is preliminary data.</text>
</comment>
<name>A0ABX1SZE4_9BIFI</name>
<evidence type="ECO:0000313" key="3">
    <source>
        <dbReference type="Proteomes" id="UP000553756"/>
    </source>
</evidence>
<dbReference type="EMBL" id="JAAIIJ010000027">
    <property type="protein sequence ID" value="NMN02725.1"/>
    <property type="molecule type" value="Genomic_DNA"/>
</dbReference>
<gene>
    <name evidence="2" type="ORF">G1C94_1347</name>
</gene>
<evidence type="ECO:0000256" key="1">
    <source>
        <dbReference type="SAM" id="MobiDB-lite"/>
    </source>
</evidence>
<accession>A0ABX1SZE4</accession>
<feature type="region of interest" description="Disordered" evidence="1">
    <location>
        <begin position="1"/>
        <end position="31"/>
    </location>
</feature>
<feature type="compositionally biased region" description="Polar residues" evidence="1">
    <location>
        <begin position="1"/>
        <end position="10"/>
    </location>
</feature>
<proteinExistence type="predicted"/>
<evidence type="ECO:0000313" key="2">
    <source>
        <dbReference type="EMBL" id="NMN02725.1"/>
    </source>
</evidence>
<dbReference type="Proteomes" id="UP000553756">
    <property type="component" value="Unassembled WGS sequence"/>
</dbReference>
<reference evidence="2 3" key="1">
    <citation type="submission" date="2020-02" db="EMBL/GenBank/DDBJ databases">
        <title>Characterization of phylogenetic diversity of novel bifidobacterial species isolated in Czech ZOOs.</title>
        <authorList>
            <person name="Lugli G.A."/>
            <person name="Vera N.B."/>
            <person name="Ventura M."/>
        </authorList>
    </citation>
    <scope>NUCLEOTIDE SEQUENCE [LARGE SCALE GENOMIC DNA]</scope>
    <source>
        <strain evidence="2 3">DSM 109963</strain>
    </source>
</reference>
<sequence length="43" mass="4609">MPADSPNSPAHSGLSARPRVSEEMPQTMPQTANSVLVFMVLVQ</sequence>